<dbReference type="EMBL" id="FJVC01000095">
    <property type="protein sequence ID" value="CZT42541.1"/>
    <property type="molecule type" value="Genomic_DNA"/>
</dbReference>
<dbReference type="AlphaFoldDB" id="A0A1E1M099"/>
<sequence>MDVSTSGGSDVSITPLCPVVERLEVSQLNKGSRKANWRAGERYFKCFGDSSYFV</sequence>
<organism evidence="1 2">
    <name type="scientific">Rhynchosporium secalis</name>
    <name type="common">Barley scald fungus</name>
    <dbReference type="NCBI Taxonomy" id="38038"/>
    <lineage>
        <taxon>Eukaryota</taxon>
        <taxon>Fungi</taxon>
        <taxon>Dikarya</taxon>
        <taxon>Ascomycota</taxon>
        <taxon>Pezizomycotina</taxon>
        <taxon>Leotiomycetes</taxon>
        <taxon>Helotiales</taxon>
        <taxon>Ploettnerulaceae</taxon>
        <taxon>Rhynchosporium</taxon>
    </lineage>
</organism>
<keyword evidence="2" id="KW-1185">Reference proteome</keyword>
<reference evidence="2" key="1">
    <citation type="submission" date="2016-03" db="EMBL/GenBank/DDBJ databases">
        <authorList>
            <person name="Guldener U."/>
        </authorList>
    </citation>
    <scope>NUCLEOTIDE SEQUENCE [LARGE SCALE GENOMIC DNA]</scope>
</reference>
<evidence type="ECO:0000313" key="2">
    <source>
        <dbReference type="Proteomes" id="UP000177625"/>
    </source>
</evidence>
<protein>
    <submittedName>
        <fullName evidence="1">Uncharacterized protein</fullName>
    </submittedName>
</protein>
<dbReference type="Proteomes" id="UP000177625">
    <property type="component" value="Unassembled WGS sequence"/>
</dbReference>
<gene>
    <name evidence="1" type="ORF">RSE6_02464</name>
</gene>
<evidence type="ECO:0000313" key="1">
    <source>
        <dbReference type="EMBL" id="CZT42541.1"/>
    </source>
</evidence>
<accession>A0A1E1M099</accession>
<proteinExistence type="predicted"/>
<name>A0A1E1M099_RHYSE</name>